<dbReference type="KEGG" id="tko:TK2180"/>
<dbReference type="EnsemblBacteria" id="BAD86369">
    <property type="protein sequence ID" value="BAD86369"/>
    <property type="gene ID" value="TK2180"/>
</dbReference>
<organism evidence="1 2">
    <name type="scientific">Thermococcus kodakarensis (strain ATCC BAA-918 / JCM 12380 / KOD1)</name>
    <name type="common">Pyrococcus kodakaraensis (strain KOD1)</name>
    <dbReference type="NCBI Taxonomy" id="69014"/>
    <lineage>
        <taxon>Archaea</taxon>
        <taxon>Methanobacteriati</taxon>
        <taxon>Methanobacteriota</taxon>
        <taxon>Thermococci</taxon>
        <taxon>Thermococcales</taxon>
        <taxon>Thermococcaceae</taxon>
        <taxon>Thermococcus</taxon>
    </lineage>
</organism>
<dbReference type="InParanoid" id="Q5JHL1"/>
<name>Q5JHL1_THEKO</name>
<keyword evidence="2" id="KW-1185">Reference proteome</keyword>
<reference evidence="1 2" key="1">
    <citation type="journal article" date="2005" name="Genome Res.">
        <title>Complete genome sequence of the hyperthermophilic archaeon Thermococcus kodakaraensis KOD1 and comparison with Pyrococcus genomes.</title>
        <authorList>
            <person name="Fukui T."/>
            <person name="Atomi H."/>
            <person name="Kanai T."/>
            <person name="Matsumi R."/>
            <person name="Fujiwara S."/>
            <person name="Imanaka T."/>
        </authorList>
    </citation>
    <scope>NUCLEOTIDE SEQUENCE [LARGE SCALE GENOMIC DNA]</scope>
    <source>
        <strain evidence="2">ATCC BAA-918 / JCM 12380 / KOD1</strain>
    </source>
</reference>
<gene>
    <name evidence="1" type="ordered locus">TK2180</name>
</gene>
<sequence length="834" mass="92024">MNVRVFVGVMIVILFLAPFTTGAVSPPTGALQGLGINIVQTSSIQENGANSVVLRGRIVKDGVNYTVLVTITEYPIRTSEDLTAVEIGDVPEPGVSIAPALSKVLQNSGGSENGGDVSFLLGYNVYEASFYPTTLDGKPVEDNVTVSVNTGLTSFYALDFPFGDLRISIQLLGKYLNFQRDPDSFLSTACNLNQNNQTECHTEFMEDEYNSYLSSMLSMKAYAYSQASSLGKSVRNAVLASLKSQSYPAKLLSDFQLCVPGSGCVKISPGYLGTLTFNETDVENGARLMFTTAVFDRNSDVSGIQAYYIDPSGQYGGEAIKLHSAQEFYTYMATPKNSTVAYAWINRSSTTIPVVLDVAIKPGQLKEGKVRVVFVVSDGSGSRSKEISWDFVFAGNFTDYSLDVLTPKDGASLKQIIDGLFSVPLYAEVRGSGAKDLYALVTLPDGSSKRLPVEGGEILDVLYISDPTVKEGALTIGLYGKVKGEEKLLAKRSVHVTLASVEVPGDEIDNDMDGLVDCDDPDIATCDACIMQKKLEWAESLMERHIDYINKMIETDPGMKSVYDLYIEHLRELHDRYKDDPDRMAKEMNAYMEEKVYRNQEIKGYISIFADDPEKRHQLRQIAEKYRYDPIMRRIKMRSFIYENSKSEAEREATMNAILTGILEPPKWLVGGQYGSGGALDWANFVASNFETVGDTVKLKGTSTVKMLRTPANIFIVAQDARALMKQAEELKKMNLPESTKVSIIVLDGATKIGKLLDPTGYFGNMADATIGAVVNLRKKIEERNQGWFTWNGYVLHETAKPGIYEDYETGKKFKRISGGWLSPPTFVEVKENE</sequence>
<protein>
    <submittedName>
        <fullName evidence="1">Uncharacterized protein</fullName>
    </submittedName>
</protein>
<dbReference type="eggNOG" id="arCOG07530">
    <property type="taxonomic scope" value="Archaea"/>
</dbReference>
<dbReference type="AlphaFoldDB" id="Q5JHL1"/>
<evidence type="ECO:0000313" key="1">
    <source>
        <dbReference type="EMBL" id="BAD86369.1"/>
    </source>
</evidence>
<dbReference type="PATRIC" id="fig|69014.16.peg.2135"/>
<evidence type="ECO:0000313" key="2">
    <source>
        <dbReference type="Proteomes" id="UP000000536"/>
    </source>
</evidence>
<dbReference type="GeneID" id="78448720"/>
<dbReference type="Proteomes" id="UP000000536">
    <property type="component" value="Chromosome"/>
</dbReference>
<dbReference type="OrthoDB" id="102510at2157"/>
<accession>Q5JHL1</accession>
<dbReference type="RefSeq" id="WP_011251130.1">
    <property type="nucleotide sequence ID" value="NC_006624.1"/>
</dbReference>
<proteinExistence type="predicted"/>
<dbReference type="EMBL" id="AP006878">
    <property type="protein sequence ID" value="BAD86369.1"/>
    <property type="molecule type" value="Genomic_DNA"/>
</dbReference>
<dbReference type="HOGENOM" id="CLU_340305_0_0_2"/>
<dbReference type="STRING" id="69014.TK2180"/>